<proteinExistence type="inferred from homology"/>
<dbReference type="FunFam" id="3.40.50.720:FF:000080">
    <property type="entry name" value="Thiazole biosynthesis adenylyltransferase ThiF"/>
    <property type="match status" value="1"/>
</dbReference>
<dbReference type="CDD" id="cd00757">
    <property type="entry name" value="ThiF_MoeB_HesA_family"/>
    <property type="match status" value="1"/>
</dbReference>
<sequence length="248" mass="26655">MKDEQLLRYSRHILLPEIDVSGQQTLLTSHVAIVGLGGLGSPAAMYLAAAGVGKLTLIDFDAVELSNLQRQIIHTNNSIGRAKVESAAERIAALNTDVNVQVIAKKLSPAELESCFESVDLVLDCTDRFSSRFAINYACVASSTPWLSAAAIGMDGQLIGFEPARNGAPCYACLYDDDGDEGRSCSEEGVLSPLLGVIGSLQATMALRWLIDGPVNVGEMQRFDARLFTWQNLRLPAKPDCPVCAQRG</sequence>
<dbReference type="Gene3D" id="3.40.50.720">
    <property type="entry name" value="NAD(P)-binding Rossmann-like Domain"/>
    <property type="match status" value="1"/>
</dbReference>
<feature type="domain" description="THIF-type NAD/FAD binding fold" evidence="2">
    <location>
        <begin position="9"/>
        <end position="243"/>
    </location>
</feature>
<dbReference type="InterPro" id="IPR035985">
    <property type="entry name" value="Ubiquitin-activating_enz"/>
</dbReference>
<evidence type="ECO:0000313" key="4">
    <source>
        <dbReference type="Proteomes" id="UP000528457"/>
    </source>
</evidence>
<dbReference type="NCBIfam" id="NF004281">
    <property type="entry name" value="PRK05690.1"/>
    <property type="match status" value="1"/>
</dbReference>
<keyword evidence="4" id="KW-1185">Reference proteome</keyword>
<dbReference type="InParanoid" id="A0A7X0JR80"/>
<comment type="similarity">
    <text evidence="1">Belongs to the HesA/MoeB/ThiF family.</text>
</comment>
<evidence type="ECO:0000259" key="2">
    <source>
        <dbReference type="Pfam" id="PF00899"/>
    </source>
</evidence>
<dbReference type="Proteomes" id="UP000528457">
    <property type="component" value="Unassembled WGS sequence"/>
</dbReference>
<dbReference type="Pfam" id="PF00899">
    <property type="entry name" value="ThiF"/>
    <property type="match status" value="1"/>
</dbReference>
<evidence type="ECO:0000256" key="1">
    <source>
        <dbReference type="ARBA" id="ARBA00009919"/>
    </source>
</evidence>
<gene>
    <name evidence="3" type="ORF">HNR48_001083</name>
</gene>
<protein>
    <submittedName>
        <fullName evidence="3">Adenylyltransferase/sulfurtransferase</fullName>
    </submittedName>
</protein>
<dbReference type="FunCoup" id="A0A7X0JR80">
    <property type="interactions" value="569"/>
</dbReference>
<dbReference type="RefSeq" id="WP_166850187.1">
    <property type="nucleotide sequence ID" value="NZ_JAAONY010000001.1"/>
</dbReference>
<dbReference type="GO" id="GO:0008146">
    <property type="term" value="F:sulfotransferase activity"/>
    <property type="evidence" value="ECO:0007669"/>
    <property type="project" value="TreeGrafter"/>
</dbReference>
<dbReference type="GO" id="GO:0005829">
    <property type="term" value="C:cytosol"/>
    <property type="evidence" value="ECO:0007669"/>
    <property type="project" value="TreeGrafter"/>
</dbReference>
<dbReference type="InterPro" id="IPR045886">
    <property type="entry name" value="ThiF/MoeB/HesA"/>
</dbReference>
<keyword evidence="3" id="KW-0548">Nucleotidyltransferase</keyword>
<comment type="caution">
    <text evidence="3">The sequence shown here is derived from an EMBL/GenBank/DDBJ whole genome shotgun (WGS) entry which is preliminary data.</text>
</comment>
<dbReference type="InterPro" id="IPR000594">
    <property type="entry name" value="ThiF_NAD_FAD-bd"/>
</dbReference>
<dbReference type="GO" id="GO:0004792">
    <property type="term" value="F:thiosulfate-cyanide sulfurtransferase activity"/>
    <property type="evidence" value="ECO:0007669"/>
    <property type="project" value="TreeGrafter"/>
</dbReference>
<keyword evidence="3" id="KW-0808">Transferase</keyword>
<dbReference type="GO" id="GO:0016779">
    <property type="term" value="F:nucleotidyltransferase activity"/>
    <property type="evidence" value="ECO:0007669"/>
    <property type="project" value="UniProtKB-KW"/>
</dbReference>
<evidence type="ECO:0000313" key="3">
    <source>
        <dbReference type="EMBL" id="MBB6520805.1"/>
    </source>
</evidence>
<dbReference type="PANTHER" id="PTHR10953:SF240">
    <property type="entry name" value="SULFUR CARRIER PROTEIN THIS ADENYLYLTRANSFERASE"/>
    <property type="match status" value="1"/>
</dbReference>
<organism evidence="3 4">
    <name type="scientific">Pseudoteredinibacter isoporae</name>
    <dbReference type="NCBI Taxonomy" id="570281"/>
    <lineage>
        <taxon>Bacteria</taxon>
        <taxon>Pseudomonadati</taxon>
        <taxon>Pseudomonadota</taxon>
        <taxon>Gammaproteobacteria</taxon>
        <taxon>Cellvibrionales</taxon>
        <taxon>Cellvibrionaceae</taxon>
        <taxon>Pseudoteredinibacter</taxon>
    </lineage>
</organism>
<dbReference type="SUPFAM" id="SSF69572">
    <property type="entry name" value="Activating enzymes of the ubiquitin-like proteins"/>
    <property type="match status" value="1"/>
</dbReference>
<accession>A0A7X0JR80</accession>
<name>A0A7X0JR80_9GAMM</name>
<dbReference type="PANTHER" id="PTHR10953">
    <property type="entry name" value="UBIQUITIN-ACTIVATING ENZYME E1"/>
    <property type="match status" value="1"/>
</dbReference>
<dbReference type="EMBL" id="JACHHT010000001">
    <property type="protein sequence ID" value="MBB6520805.1"/>
    <property type="molecule type" value="Genomic_DNA"/>
</dbReference>
<reference evidence="3 4" key="1">
    <citation type="submission" date="2020-08" db="EMBL/GenBank/DDBJ databases">
        <title>Genomic Encyclopedia of Type Strains, Phase IV (KMG-IV): sequencing the most valuable type-strain genomes for metagenomic binning, comparative biology and taxonomic classification.</title>
        <authorList>
            <person name="Goeker M."/>
        </authorList>
    </citation>
    <scope>NUCLEOTIDE SEQUENCE [LARGE SCALE GENOMIC DNA]</scope>
    <source>
        <strain evidence="3 4">DSM 22368</strain>
    </source>
</reference>
<dbReference type="AlphaFoldDB" id="A0A7X0JR80"/>
<dbReference type="GO" id="GO:0008641">
    <property type="term" value="F:ubiquitin-like modifier activating enzyme activity"/>
    <property type="evidence" value="ECO:0007669"/>
    <property type="project" value="InterPro"/>
</dbReference>